<gene>
    <name evidence="2" type="ORF">San01_31940</name>
</gene>
<name>A0A5J4L8M7_9ACTN</name>
<feature type="compositionally biased region" description="Low complexity" evidence="1">
    <location>
        <begin position="81"/>
        <end position="96"/>
    </location>
</feature>
<evidence type="ECO:0000313" key="3">
    <source>
        <dbReference type="Proteomes" id="UP000325598"/>
    </source>
</evidence>
<feature type="region of interest" description="Disordered" evidence="1">
    <location>
        <begin position="1"/>
        <end position="31"/>
    </location>
</feature>
<organism evidence="2 3">
    <name type="scientific">Streptomyces angustmyceticus</name>
    <dbReference type="NCBI Taxonomy" id="285578"/>
    <lineage>
        <taxon>Bacteria</taxon>
        <taxon>Bacillati</taxon>
        <taxon>Actinomycetota</taxon>
        <taxon>Actinomycetes</taxon>
        <taxon>Kitasatosporales</taxon>
        <taxon>Streptomycetaceae</taxon>
        <taxon>Streptomyces</taxon>
    </lineage>
</organism>
<comment type="caution">
    <text evidence="2">The sequence shown here is derived from an EMBL/GenBank/DDBJ whole genome shotgun (WGS) entry which is preliminary data.</text>
</comment>
<keyword evidence="3" id="KW-1185">Reference proteome</keyword>
<reference evidence="2 3" key="1">
    <citation type="submission" date="2019-10" db="EMBL/GenBank/DDBJ databases">
        <title>Whole genome shotgun sequence of Streptomyces angustmyceticus NBRC 3934.</title>
        <authorList>
            <person name="Hosoyama A."/>
            <person name="Ichikawa N."/>
            <person name="Kimura A."/>
            <person name="Kitahashi Y."/>
            <person name="Komaki H."/>
            <person name="Uohara A."/>
        </authorList>
    </citation>
    <scope>NUCLEOTIDE SEQUENCE [LARGE SCALE GENOMIC DNA]</scope>
    <source>
        <strain evidence="2 3">NBRC 3934</strain>
    </source>
</reference>
<dbReference type="AlphaFoldDB" id="A0A5J4L8M7"/>
<dbReference type="EMBL" id="BLAG01000008">
    <property type="protein sequence ID" value="GES30707.1"/>
    <property type="molecule type" value="Genomic_DNA"/>
</dbReference>
<sequence>MGDVAGRVRAALSGGRPPPAPAPPPDLGLNGDVHGEFTVTVVWLSNGKRAAVRVRARGIAGRARGKGARRERPAEFGGAGAPASVAAPERGPAGPAARRDAAAGDRVRR</sequence>
<dbReference type="Proteomes" id="UP000325598">
    <property type="component" value="Unassembled WGS sequence"/>
</dbReference>
<feature type="compositionally biased region" description="Pro residues" evidence="1">
    <location>
        <begin position="16"/>
        <end position="26"/>
    </location>
</feature>
<proteinExistence type="predicted"/>
<feature type="compositionally biased region" description="Basic and acidic residues" evidence="1">
    <location>
        <begin position="97"/>
        <end position="109"/>
    </location>
</feature>
<accession>A0A5J4L8M7</accession>
<protein>
    <submittedName>
        <fullName evidence="2">Uncharacterized protein</fullName>
    </submittedName>
</protein>
<feature type="region of interest" description="Disordered" evidence="1">
    <location>
        <begin position="60"/>
        <end position="109"/>
    </location>
</feature>
<evidence type="ECO:0000313" key="2">
    <source>
        <dbReference type="EMBL" id="GES30707.1"/>
    </source>
</evidence>
<evidence type="ECO:0000256" key="1">
    <source>
        <dbReference type="SAM" id="MobiDB-lite"/>
    </source>
</evidence>